<dbReference type="AlphaFoldDB" id="A0AAD4N0F5"/>
<dbReference type="Proteomes" id="UP001201812">
    <property type="component" value="Unassembled WGS sequence"/>
</dbReference>
<dbReference type="PANTHER" id="PTHR46339:SF15">
    <property type="entry name" value="CC DOMAIN-CONTAINING PROTEIN"/>
    <property type="match status" value="1"/>
</dbReference>
<name>A0AAD4N0F5_9BILA</name>
<accession>A0AAD4N0F5</accession>
<proteinExistence type="predicted"/>
<dbReference type="EMBL" id="JAKKPZ010000025">
    <property type="protein sequence ID" value="KAI1710610.1"/>
    <property type="molecule type" value="Genomic_DNA"/>
</dbReference>
<dbReference type="SMART" id="SM00289">
    <property type="entry name" value="WR1"/>
    <property type="match status" value="3"/>
</dbReference>
<dbReference type="InterPro" id="IPR053014">
    <property type="entry name" value="Cuticle_assoc_divergent"/>
</dbReference>
<sequence>MMVVEVKNPWPKKECPPGFTPSLDIVSGNLTHCSPVDPNTCSSDVQARNRTNVFLCCRSAESSRICPISDQHALLKSNGQPETCNPTSPEFVCSNSTYTCQFSHALKSHVCCGNLRTIVCADGRETFIQEKGKTFTCNPIDYPATCPAGYECALSETRNINVCCRRDQPQRPHTSKGSSLIPTASPPPVIFRSTLGPPIEELKCPAGRRFPGCTLVWPGPMGRDLL</sequence>
<organism evidence="1 2">
    <name type="scientific">Ditylenchus destructor</name>
    <dbReference type="NCBI Taxonomy" id="166010"/>
    <lineage>
        <taxon>Eukaryota</taxon>
        <taxon>Metazoa</taxon>
        <taxon>Ecdysozoa</taxon>
        <taxon>Nematoda</taxon>
        <taxon>Chromadorea</taxon>
        <taxon>Rhabditida</taxon>
        <taxon>Tylenchina</taxon>
        <taxon>Tylenchomorpha</taxon>
        <taxon>Sphaerularioidea</taxon>
        <taxon>Anguinidae</taxon>
        <taxon>Anguininae</taxon>
        <taxon>Ditylenchus</taxon>
    </lineage>
</organism>
<comment type="caution">
    <text evidence="1">The sequence shown here is derived from an EMBL/GenBank/DDBJ whole genome shotgun (WGS) entry which is preliminary data.</text>
</comment>
<protein>
    <submittedName>
        <fullName evidence="1">Lustrin, cysteine-rich repeated domain-containing protein</fullName>
    </submittedName>
</protein>
<dbReference type="Pfam" id="PF14625">
    <property type="entry name" value="Lustrin_cystein"/>
    <property type="match status" value="2"/>
</dbReference>
<dbReference type="InterPro" id="IPR028150">
    <property type="entry name" value="Lustrin_cystein"/>
</dbReference>
<dbReference type="InterPro" id="IPR006150">
    <property type="entry name" value="Cys_repeat_1"/>
</dbReference>
<reference evidence="1" key="1">
    <citation type="submission" date="2022-01" db="EMBL/GenBank/DDBJ databases">
        <title>Genome Sequence Resource for Two Populations of Ditylenchus destructor, the Migratory Endoparasitic Phytonematode.</title>
        <authorList>
            <person name="Zhang H."/>
            <person name="Lin R."/>
            <person name="Xie B."/>
        </authorList>
    </citation>
    <scope>NUCLEOTIDE SEQUENCE</scope>
    <source>
        <strain evidence="1">BazhouSP</strain>
    </source>
</reference>
<keyword evidence="2" id="KW-1185">Reference proteome</keyword>
<gene>
    <name evidence="1" type="ORF">DdX_10672</name>
</gene>
<evidence type="ECO:0000313" key="2">
    <source>
        <dbReference type="Proteomes" id="UP001201812"/>
    </source>
</evidence>
<evidence type="ECO:0000313" key="1">
    <source>
        <dbReference type="EMBL" id="KAI1710610.1"/>
    </source>
</evidence>
<dbReference type="PANTHER" id="PTHR46339">
    <property type="entry name" value="PROTEIN CBG15282-RELATED"/>
    <property type="match status" value="1"/>
</dbReference>